<sequence>MNLNRISWSGLSALAVASALTAGCGEKPFAKVNGQVITKDEYISALEQTLAVAGPNGAVPVPAGRLVLEQLIGRKIILAEAAAQGVVPSDDDVNKAFMYRKDMLEQSQPGKTFEEELQKQGTTPEVFKDNLRAELAEVAVLIKQLNVGNDKVTQYYNDHKDEFGLPARVQLRLVLVGANTPQFAEAQKKLSDPKNFTEQAARELNIIPQLKVSGGLQVLANSALPPSLKDKIQQAAPGTVIGPVDWPIQGGIAKAWVKVDKKLPQYNVPVESAAPIARQRVILQLQATGDPKFNQIRNEIIKKKFDATVETSSPVQETIWKAVKQSAQDAGLDKPPVTPPAAPAAPGGLTAAGGMAPAPAGGAGAPAGKPGAAAPK</sequence>
<dbReference type="PANTHER" id="PTHR47245:SF2">
    <property type="entry name" value="PEPTIDYL-PROLYL CIS-TRANS ISOMERASE HP_0175-RELATED"/>
    <property type="match status" value="1"/>
</dbReference>
<evidence type="ECO:0000313" key="4">
    <source>
        <dbReference type="Proteomes" id="UP000520814"/>
    </source>
</evidence>
<dbReference type="EMBL" id="JACHGW010000001">
    <property type="protein sequence ID" value="MBB6048311.1"/>
    <property type="molecule type" value="Genomic_DNA"/>
</dbReference>
<dbReference type="SUPFAM" id="SSF109998">
    <property type="entry name" value="Triger factor/SurA peptide-binding domain-like"/>
    <property type="match status" value="1"/>
</dbReference>
<dbReference type="Proteomes" id="UP000520814">
    <property type="component" value="Unassembled WGS sequence"/>
</dbReference>
<proteinExistence type="predicted"/>
<protein>
    <recommendedName>
        <fullName evidence="2">PpiC domain-containing protein</fullName>
    </recommendedName>
</protein>
<dbReference type="Pfam" id="PF13624">
    <property type="entry name" value="SurA_N_3"/>
    <property type="match status" value="1"/>
</dbReference>
<evidence type="ECO:0000313" key="3">
    <source>
        <dbReference type="EMBL" id="MBB6048311.1"/>
    </source>
</evidence>
<evidence type="ECO:0000259" key="2">
    <source>
        <dbReference type="Pfam" id="PF13145"/>
    </source>
</evidence>
<feature type="compositionally biased region" description="Low complexity" evidence="1">
    <location>
        <begin position="344"/>
        <end position="376"/>
    </location>
</feature>
<organism evidence="3 4">
    <name type="scientific">Armatimonas rosea</name>
    <dbReference type="NCBI Taxonomy" id="685828"/>
    <lineage>
        <taxon>Bacteria</taxon>
        <taxon>Bacillati</taxon>
        <taxon>Armatimonadota</taxon>
        <taxon>Armatimonadia</taxon>
        <taxon>Armatimonadales</taxon>
        <taxon>Armatimonadaceae</taxon>
        <taxon>Armatimonas</taxon>
    </lineage>
</organism>
<dbReference type="Gene3D" id="1.10.4030.10">
    <property type="entry name" value="Porin chaperone SurA, peptide-binding domain"/>
    <property type="match status" value="1"/>
</dbReference>
<evidence type="ECO:0000256" key="1">
    <source>
        <dbReference type="SAM" id="MobiDB-lite"/>
    </source>
</evidence>
<dbReference type="PROSITE" id="PS51257">
    <property type="entry name" value="PROKAR_LIPOPROTEIN"/>
    <property type="match status" value="1"/>
</dbReference>
<dbReference type="RefSeq" id="WP_184191788.1">
    <property type="nucleotide sequence ID" value="NZ_JACHGW010000001.1"/>
</dbReference>
<dbReference type="GO" id="GO:0003755">
    <property type="term" value="F:peptidyl-prolyl cis-trans isomerase activity"/>
    <property type="evidence" value="ECO:0007669"/>
    <property type="project" value="InterPro"/>
</dbReference>
<reference evidence="3 4" key="1">
    <citation type="submission" date="2020-08" db="EMBL/GenBank/DDBJ databases">
        <title>Genomic Encyclopedia of Type Strains, Phase IV (KMG-IV): sequencing the most valuable type-strain genomes for metagenomic binning, comparative biology and taxonomic classification.</title>
        <authorList>
            <person name="Goeker M."/>
        </authorList>
    </citation>
    <scope>NUCLEOTIDE SEQUENCE [LARGE SCALE GENOMIC DNA]</scope>
    <source>
        <strain evidence="3 4">DSM 23562</strain>
    </source>
</reference>
<dbReference type="AlphaFoldDB" id="A0A7W9SKI3"/>
<dbReference type="PANTHER" id="PTHR47245">
    <property type="entry name" value="PEPTIDYLPROLYL ISOMERASE"/>
    <property type="match status" value="1"/>
</dbReference>
<name>A0A7W9SKI3_ARMRO</name>
<gene>
    <name evidence="3" type="ORF">HNQ39_000073</name>
</gene>
<dbReference type="InterPro" id="IPR050245">
    <property type="entry name" value="PrsA_foldase"/>
</dbReference>
<accession>A0A7W9SKI3</accession>
<keyword evidence="4" id="KW-1185">Reference proteome</keyword>
<dbReference type="Pfam" id="PF13145">
    <property type="entry name" value="Rotamase_2"/>
    <property type="match status" value="1"/>
</dbReference>
<dbReference type="InterPro" id="IPR046357">
    <property type="entry name" value="PPIase_dom_sf"/>
</dbReference>
<dbReference type="InterPro" id="IPR000297">
    <property type="entry name" value="PPIase_PpiC"/>
</dbReference>
<feature type="domain" description="PpiC" evidence="2">
    <location>
        <begin position="149"/>
        <end position="273"/>
    </location>
</feature>
<dbReference type="InterPro" id="IPR027304">
    <property type="entry name" value="Trigger_fact/SurA_dom_sf"/>
</dbReference>
<dbReference type="Gene3D" id="3.10.50.40">
    <property type="match status" value="1"/>
</dbReference>
<feature type="region of interest" description="Disordered" evidence="1">
    <location>
        <begin position="326"/>
        <end position="376"/>
    </location>
</feature>
<comment type="caution">
    <text evidence="3">The sequence shown here is derived from an EMBL/GenBank/DDBJ whole genome shotgun (WGS) entry which is preliminary data.</text>
</comment>